<dbReference type="AlphaFoldDB" id="A0A2U3K5S3"/>
<gene>
    <name evidence="1" type="ORF">SBF1_1450012</name>
</gene>
<reference evidence="2" key="1">
    <citation type="submission" date="2018-02" db="EMBL/GenBank/DDBJ databases">
        <authorList>
            <person name="Hausmann B."/>
        </authorList>
    </citation>
    <scope>NUCLEOTIDE SEQUENCE [LARGE SCALE GENOMIC DNA]</scope>
    <source>
        <strain evidence="2">Peat soil MAG SbF1</strain>
    </source>
</reference>
<sequence length="52" mass="6070">MHFCSCITDLFKRTAHFRTGNHMMEVEREITLVILEVKQGPLYLIGHLIGRN</sequence>
<dbReference type="EMBL" id="OMOF01000052">
    <property type="protein sequence ID" value="SPF35034.1"/>
    <property type="molecule type" value="Genomic_DNA"/>
</dbReference>
<dbReference type="Proteomes" id="UP000238916">
    <property type="component" value="Unassembled WGS sequence"/>
</dbReference>
<protein>
    <submittedName>
        <fullName evidence="1">Uncharacterized protein</fullName>
    </submittedName>
</protein>
<accession>A0A2U3K5S3</accession>
<organism evidence="1 2">
    <name type="scientific">Candidatus Desulfosporosinus infrequens</name>
    <dbReference type="NCBI Taxonomy" id="2043169"/>
    <lineage>
        <taxon>Bacteria</taxon>
        <taxon>Bacillati</taxon>
        <taxon>Bacillota</taxon>
        <taxon>Clostridia</taxon>
        <taxon>Eubacteriales</taxon>
        <taxon>Desulfitobacteriaceae</taxon>
        <taxon>Desulfosporosinus</taxon>
    </lineage>
</organism>
<evidence type="ECO:0000313" key="2">
    <source>
        <dbReference type="Proteomes" id="UP000238916"/>
    </source>
</evidence>
<evidence type="ECO:0000313" key="1">
    <source>
        <dbReference type="EMBL" id="SPF35034.1"/>
    </source>
</evidence>
<name>A0A2U3K5S3_9FIRM</name>
<proteinExistence type="predicted"/>